<gene>
    <name evidence="2" type="ORF">HNAJ_LOCUS59</name>
</gene>
<accession>A0A0R3SZW8</accession>
<reference evidence="4" key="1">
    <citation type="submission" date="2017-02" db="UniProtKB">
        <authorList>
            <consortium name="WormBaseParasite"/>
        </authorList>
    </citation>
    <scope>IDENTIFICATION</scope>
</reference>
<keyword evidence="1" id="KW-0812">Transmembrane</keyword>
<reference evidence="2 3" key="2">
    <citation type="submission" date="2018-11" db="EMBL/GenBank/DDBJ databases">
        <authorList>
            <consortium name="Pathogen Informatics"/>
        </authorList>
    </citation>
    <scope>NUCLEOTIDE SEQUENCE [LARGE SCALE GENOMIC DNA]</scope>
</reference>
<evidence type="ECO:0000313" key="4">
    <source>
        <dbReference type="WBParaSite" id="HNAJ_0000005801-mRNA-1"/>
    </source>
</evidence>
<sequence>MHQVSDNMLNIANLILLPSFCCQMYLVVICEKVKLNILDSSDGNTRCTREFIHYELENQFLETSVQATDLPPS</sequence>
<dbReference type="AlphaFoldDB" id="A0A0R3SZW8"/>
<keyword evidence="1" id="KW-0472">Membrane</keyword>
<evidence type="ECO:0000313" key="3">
    <source>
        <dbReference type="Proteomes" id="UP000278807"/>
    </source>
</evidence>
<dbReference type="Proteomes" id="UP000278807">
    <property type="component" value="Unassembled WGS sequence"/>
</dbReference>
<evidence type="ECO:0000256" key="1">
    <source>
        <dbReference type="SAM" id="Phobius"/>
    </source>
</evidence>
<proteinExistence type="predicted"/>
<keyword evidence="1" id="KW-1133">Transmembrane helix</keyword>
<evidence type="ECO:0000313" key="2">
    <source>
        <dbReference type="EMBL" id="VDN95918.1"/>
    </source>
</evidence>
<feature type="transmembrane region" description="Helical" evidence="1">
    <location>
        <begin position="12"/>
        <end position="30"/>
    </location>
</feature>
<organism evidence="4">
    <name type="scientific">Rodentolepis nana</name>
    <name type="common">Dwarf tapeworm</name>
    <name type="synonym">Hymenolepis nana</name>
    <dbReference type="NCBI Taxonomy" id="102285"/>
    <lineage>
        <taxon>Eukaryota</taxon>
        <taxon>Metazoa</taxon>
        <taxon>Spiralia</taxon>
        <taxon>Lophotrochozoa</taxon>
        <taxon>Platyhelminthes</taxon>
        <taxon>Cestoda</taxon>
        <taxon>Eucestoda</taxon>
        <taxon>Cyclophyllidea</taxon>
        <taxon>Hymenolepididae</taxon>
        <taxon>Rodentolepis</taxon>
    </lineage>
</organism>
<dbReference type="WBParaSite" id="HNAJ_0000005801-mRNA-1">
    <property type="protein sequence ID" value="HNAJ_0000005801-mRNA-1"/>
    <property type="gene ID" value="HNAJ_0000005801"/>
</dbReference>
<protein>
    <submittedName>
        <fullName evidence="4">Ovule protein</fullName>
    </submittedName>
</protein>
<dbReference type="EMBL" id="UZAE01000012">
    <property type="protein sequence ID" value="VDN95918.1"/>
    <property type="molecule type" value="Genomic_DNA"/>
</dbReference>
<keyword evidence="3" id="KW-1185">Reference proteome</keyword>
<name>A0A0R3SZW8_RODNA</name>